<evidence type="ECO:0000259" key="4">
    <source>
        <dbReference type="PROSITE" id="PS50222"/>
    </source>
</evidence>
<keyword evidence="1" id="KW-0479">Metal-binding</keyword>
<keyword evidence="3" id="KW-0106">Calcium</keyword>
<evidence type="ECO:0000256" key="1">
    <source>
        <dbReference type="ARBA" id="ARBA00022723"/>
    </source>
</evidence>
<dbReference type="OrthoDB" id="191686at2759"/>
<dbReference type="PANTHER" id="PTHR23055">
    <property type="entry name" value="CALCIUM BINDING PROTEINS"/>
    <property type="match status" value="1"/>
</dbReference>
<dbReference type="Proteomes" id="UP000677803">
    <property type="component" value="Unassembled WGS sequence"/>
</dbReference>
<reference evidence="5" key="1">
    <citation type="submission" date="2021-05" db="EMBL/GenBank/DDBJ databases">
        <authorList>
            <person name="Tigano A."/>
        </authorList>
    </citation>
    <scope>NUCLEOTIDE SEQUENCE</scope>
</reference>
<proteinExistence type="predicted"/>
<name>A0A8S4BW45_9TELE</name>
<organism evidence="5 6">
    <name type="scientific">Menidia menidia</name>
    <name type="common">Atlantic silverside</name>
    <dbReference type="NCBI Taxonomy" id="238744"/>
    <lineage>
        <taxon>Eukaryota</taxon>
        <taxon>Metazoa</taxon>
        <taxon>Chordata</taxon>
        <taxon>Craniata</taxon>
        <taxon>Vertebrata</taxon>
        <taxon>Euteleostomi</taxon>
        <taxon>Actinopterygii</taxon>
        <taxon>Neopterygii</taxon>
        <taxon>Teleostei</taxon>
        <taxon>Neoteleostei</taxon>
        <taxon>Acanthomorphata</taxon>
        <taxon>Ovalentaria</taxon>
        <taxon>Atherinomorphae</taxon>
        <taxon>Atheriniformes</taxon>
        <taxon>Atherinopsidae</taxon>
        <taxon>Menidiinae</taxon>
        <taxon>Menidia</taxon>
    </lineage>
</organism>
<dbReference type="CDD" id="cd00051">
    <property type="entry name" value="EFh"/>
    <property type="match status" value="1"/>
</dbReference>
<dbReference type="InterPro" id="IPR002048">
    <property type="entry name" value="EF_hand_dom"/>
</dbReference>
<protein>
    <submittedName>
        <fullName evidence="5">(Atlantic silverside) hypothetical protein</fullName>
    </submittedName>
</protein>
<comment type="caution">
    <text evidence="5">The sequence shown here is derived from an EMBL/GenBank/DDBJ whole genome shotgun (WGS) entry which is preliminary data.</text>
</comment>
<dbReference type="PROSITE" id="PS50222">
    <property type="entry name" value="EF_HAND_2"/>
    <property type="match status" value="1"/>
</dbReference>
<dbReference type="SUPFAM" id="SSF47473">
    <property type="entry name" value="EF-hand"/>
    <property type="match status" value="1"/>
</dbReference>
<dbReference type="PROSITE" id="PS00018">
    <property type="entry name" value="EF_HAND_1"/>
    <property type="match status" value="1"/>
</dbReference>
<accession>A0A8S4BW45</accession>
<evidence type="ECO:0000256" key="2">
    <source>
        <dbReference type="ARBA" id="ARBA00022737"/>
    </source>
</evidence>
<evidence type="ECO:0000313" key="5">
    <source>
        <dbReference type="EMBL" id="CAG6016156.1"/>
    </source>
</evidence>
<sequence length="147" mass="16728">MFSNRVLSKLCCFAFSGVPSLKRVLKMSAMNRKVIQALAEAISKKVEHFDKKETECLIWEYNELVGEQPSPGRASAGLDRGRFRGILHNLFGMTDDMIMDGVFRTFDKDNDGFISVEEWIEGLSVFLRGTLDEKIKCKFSALLFCPY</sequence>
<dbReference type="InterPro" id="IPR028846">
    <property type="entry name" value="Recoverin"/>
</dbReference>
<dbReference type="PANTHER" id="PTHR23055:SF60">
    <property type="entry name" value="CALAXIN"/>
    <property type="match status" value="1"/>
</dbReference>
<dbReference type="EMBL" id="CAJRST010039001">
    <property type="protein sequence ID" value="CAG6016156.1"/>
    <property type="molecule type" value="Genomic_DNA"/>
</dbReference>
<dbReference type="InterPro" id="IPR011992">
    <property type="entry name" value="EF-hand-dom_pair"/>
</dbReference>
<evidence type="ECO:0000313" key="6">
    <source>
        <dbReference type="Proteomes" id="UP000677803"/>
    </source>
</evidence>
<dbReference type="Gene3D" id="1.10.238.10">
    <property type="entry name" value="EF-hand"/>
    <property type="match status" value="1"/>
</dbReference>
<feature type="domain" description="EF-hand" evidence="4">
    <location>
        <begin position="94"/>
        <end position="129"/>
    </location>
</feature>
<gene>
    <name evidence="5" type="ORF">MMEN_LOCUS20127</name>
</gene>
<dbReference type="SMART" id="SM00054">
    <property type="entry name" value="EFh"/>
    <property type="match status" value="1"/>
</dbReference>
<dbReference type="GO" id="GO:0005509">
    <property type="term" value="F:calcium ion binding"/>
    <property type="evidence" value="ECO:0007669"/>
    <property type="project" value="InterPro"/>
</dbReference>
<keyword evidence="6" id="KW-1185">Reference proteome</keyword>
<evidence type="ECO:0000256" key="3">
    <source>
        <dbReference type="ARBA" id="ARBA00022837"/>
    </source>
</evidence>
<dbReference type="AlphaFoldDB" id="A0A8S4BW45"/>
<dbReference type="Pfam" id="PF00036">
    <property type="entry name" value="EF-hand_1"/>
    <property type="match status" value="1"/>
</dbReference>
<dbReference type="InterPro" id="IPR018247">
    <property type="entry name" value="EF_Hand_1_Ca_BS"/>
</dbReference>
<keyword evidence="2" id="KW-0677">Repeat</keyword>